<feature type="region of interest" description="Disordered" evidence="1">
    <location>
        <begin position="778"/>
        <end position="878"/>
    </location>
</feature>
<protein>
    <submittedName>
        <fullName evidence="3">Ph domain protein</fullName>
    </submittedName>
</protein>
<evidence type="ECO:0000313" key="3">
    <source>
        <dbReference type="EMBL" id="KAL3423705.1"/>
    </source>
</evidence>
<feature type="compositionally biased region" description="Low complexity" evidence="1">
    <location>
        <begin position="866"/>
        <end position="877"/>
    </location>
</feature>
<feature type="compositionally biased region" description="Polar residues" evidence="1">
    <location>
        <begin position="803"/>
        <end position="835"/>
    </location>
</feature>
<sequence length="1300" mass="142974">MGNRRRVFSFMSSFSNRDSKSPEPPSGATRQSTFKAEPRRAETGPPPSNPPAGIETESPQPRYQGGRARAPSAPSGSRPVSMIQTYQPPLMELTQDTLPELQPIFTFLNSHANKLYQEGYFLKLDDQSVAGRANADRTWTECFAQLVGTVLSLWDAQELDAAGQDGEVLPKFINLTDASIKMIESLPTRSDTEAPLQNVLSISTAGKNRYLLHFNSHHSLIQWTAGIRLAMFEHATLQEAYTGALIGGKGKTLNNINVIMERSRLKYEDWARVRFGAGTPWRRCWCVITPPDEKDVQKLQKELKKKSAYDRSRPPILKGSIKFYDTKRTKKVSPIATITDAYSAFAIYPQSKPLIDASTLVKLEGSITIHSNPPSSTEGFVFVMPEVHPAVTGFEIMLRWLFPVFDTFGLYGRPNRLVADAIDPRSLMFAMPKHRRYGYLEILDVSSLILETGSSSWKESEWRKKMKDLTGRRMTAIENGSRRDSRYSSRRNTRSSFGPSRRNVAFDDGASIRSSPSMTWGHRQSEDVPLGGIPRTDSAPPAAIGFDNARQPGPHYRSVSETQGLDRYNNNPTPSGYDGIYEEPEQMAPVPPPHNSSIQNRDAQIPRYINEMAPTPERVSSEDERISRATEIQELQELQAISSPEPVATPPAFAHGPGALPISKPFHSPELRRANSRMSSATLSQLAGASGVAATYEASQGQPGTSEEQRRQNVGRQPQETGQRVVPLPVTDTSGIPANQDGLHQGLIAKKQFSFERPRTPPLNSEVANNHTHQHFPFTSSNVPIQNSNPTTPNSGTYIPASNFPTNLSNNDKLQQQPAVPKHSTNPSVSSTRNQPPLPHRFSTGQSIARKPLPQRSSYTQAREVSTPPTASMTSTSGHNFDQAAFDLIVPQNDNRKLNSLQDPQIRRQNSNISSVYEDAASTDSPDYASTRKSVDTRPSVERPRAGVMRTVGNVDIQPISSYDEDVSSSIPSIDFGPTINYASDKPPRQNNAATGRASPQPPLPMSSSRTPKQGTFPPNPSHYRVDSGESRTVAWQPGMGALGHNSSSHQAITPEQFVQQRAVATPMYAHQRQQPSSNLPRSGTPPLVRNRSSELLAQNHSRSNSADLLNRPHSRGPSAVLGAAGSGDYSSHLSAREQEHVAKVTGQPLINMASNNTKQSGAGLVGAIEAREKERQQMKQGLTSQAVQNAIIQRKSMNYTPPHDYRVSQSPGPYTPQSPAYGMGGQYAQSQHPNTVQRQQSWVSPAASVFAQGGGWAMPSYSPSPDYQQAPPQQYFPNQQHSQQQPQGRGNQGYHGHGS</sequence>
<feature type="compositionally biased region" description="Polar residues" evidence="1">
    <location>
        <begin position="697"/>
        <end position="722"/>
    </location>
</feature>
<feature type="compositionally biased region" description="Polar residues" evidence="1">
    <location>
        <begin position="1228"/>
        <end position="1242"/>
    </location>
</feature>
<dbReference type="InterPro" id="IPR011993">
    <property type="entry name" value="PH-like_dom_sf"/>
</dbReference>
<feature type="region of interest" description="Disordered" evidence="1">
    <location>
        <begin position="1"/>
        <end position="82"/>
    </location>
</feature>
<feature type="region of interest" description="Disordered" evidence="1">
    <location>
        <begin position="1223"/>
        <end position="1242"/>
    </location>
</feature>
<accession>A0ABR4PK46</accession>
<name>A0ABR4PK46_9HELO</name>
<feature type="compositionally biased region" description="Basic and acidic residues" evidence="1">
    <location>
        <begin position="933"/>
        <end position="945"/>
    </location>
</feature>
<dbReference type="InterPro" id="IPR001849">
    <property type="entry name" value="PH_domain"/>
</dbReference>
<keyword evidence="4" id="KW-1185">Reference proteome</keyword>
<feature type="domain" description="PH" evidence="2">
    <location>
        <begin position="114"/>
        <end position="232"/>
    </location>
</feature>
<feature type="region of interest" description="Disordered" evidence="1">
    <location>
        <begin position="909"/>
        <end position="949"/>
    </location>
</feature>
<feature type="region of interest" description="Disordered" evidence="1">
    <location>
        <begin position="978"/>
        <end position="1030"/>
    </location>
</feature>
<comment type="caution">
    <text evidence="3">The sequence shown here is derived from an EMBL/GenBank/DDBJ whole genome shotgun (WGS) entry which is preliminary data.</text>
</comment>
<dbReference type="EMBL" id="JBFCZG010000004">
    <property type="protein sequence ID" value="KAL3423705.1"/>
    <property type="molecule type" value="Genomic_DNA"/>
</dbReference>
<dbReference type="PROSITE" id="PS50003">
    <property type="entry name" value="PH_DOMAIN"/>
    <property type="match status" value="1"/>
</dbReference>
<feature type="compositionally biased region" description="Polar residues" evidence="1">
    <location>
        <begin position="559"/>
        <end position="570"/>
    </location>
</feature>
<evidence type="ECO:0000259" key="2">
    <source>
        <dbReference type="PROSITE" id="PS50003"/>
    </source>
</evidence>
<gene>
    <name evidence="3" type="ORF">PVAG01_05452</name>
</gene>
<reference evidence="3 4" key="1">
    <citation type="submission" date="2024-06" db="EMBL/GenBank/DDBJ databases">
        <title>Complete genome of Phlyctema vagabunda strain 19-DSS-EL-015.</title>
        <authorList>
            <person name="Fiorenzani C."/>
        </authorList>
    </citation>
    <scope>NUCLEOTIDE SEQUENCE [LARGE SCALE GENOMIC DNA]</scope>
    <source>
        <strain evidence="3 4">19-DSS-EL-015</strain>
    </source>
</reference>
<feature type="compositionally biased region" description="Gly residues" evidence="1">
    <location>
        <begin position="1291"/>
        <end position="1300"/>
    </location>
</feature>
<organism evidence="3 4">
    <name type="scientific">Phlyctema vagabunda</name>
    <dbReference type="NCBI Taxonomy" id="108571"/>
    <lineage>
        <taxon>Eukaryota</taxon>
        <taxon>Fungi</taxon>
        <taxon>Dikarya</taxon>
        <taxon>Ascomycota</taxon>
        <taxon>Pezizomycotina</taxon>
        <taxon>Leotiomycetes</taxon>
        <taxon>Helotiales</taxon>
        <taxon>Dermateaceae</taxon>
        <taxon>Phlyctema</taxon>
    </lineage>
</organism>
<feature type="region of interest" description="Disordered" evidence="1">
    <location>
        <begin position="694"/>
        <end position="724"/>
    </location>
</feature>
<feature type="compositionally biased region" description="Polar residues" evidence="1">
    <location>
        <begin position="1262"/>
        <end position="1272"/>
    </location>
</feature>
<dbReference type="SMART" id="SM00233">
    <property type="entry name" value="PH"/>
    <property type="match status" value="1"/>
</dbReference>
<dbReference type="Pfam" id="PF25381">
    <property type="entry name" value="PH_26"/>
    <property type="match status" value="1"/>
</dbReference>
<feature type="region of interest" description="Disordered" evidence="1">
    <location>
        <begin position="1067"/>
        <end position="1089"/>
    </location>
</feature>
<feature type="region of interest" description="Disordered" evidence="1">
    <location>
        <begin position="1104"/>
        <end position="1141"/>
    </location>
</feature>
<feature type="compositionally biased region" description="Polar residues" evidence="1">
    <location>
        <begin position="778"/>
        <end position="797"/>
    </location>
</feature>
<dbReference type="Pfam" id="PF00169">
    <property type="entry name" value="PH"/>
    <property type="match status" value="1"/>
</dbReference>
<feature type="compositionally biased region" description="Polar residues" evidence="1">
    <location>
        <begin position="1072"/>
        <end position="1082"/>
    </location>
</feature>
<dbReference type="Proteomes" id="UP001629113">
    <property type="component" value="Unassembled WGS sequence"/>
</dbReference>
<evidence type="ECO:0000313" key="4">
    <source>
        <dbReference type="Proteomes" id="UP001629113"/>
    </source>
</evidence>
<dbReference type="InterPro" id="IPR058155">
    <property type="entry name" value="Skg3/CAF120-like_PH"/>
</dbReference>
<feature type="compositionally biased region" description="Polar residues" evidence="1">
    <location>
        <begin position="855"/>
        <end position="864"/>
    </location>
</feature>
<proteinExistence type="predicted"/>
<feature type="region of interest" description="Disordered" evidence="1">
    <location>
        <begin position="545"/>
        <end position="570"/>
    </location>
</feature>
<feature type="region of interest" description="Disordered" evidence="1">
    <location>
        <begin position="1254"/>
        <end position="1300"/>
    </location>
</feature>
<feature type="compositionally biased region" description="Low complexity" evidence="1">
    <location>
        <begin position="1273"/>
        <end position="1290"/>
    </location>
</feature>
<feature type="region of interest" description="Disordered" evidence="1">
    <location>
        <begin position="477"/>
        <end position="528"/>
    </location>
</feature>
<dbReference type="SUPFAM" id="SSF50729">
    <property type="entry name" value="PH domain-like"/>
    <property type="match status" value="1"/>
</dbReference>
<dbReference type="Gene3D" id="2.30.29.30">
    <property type="entry name" value="Pleckstrin-homology domain (PH domain)/Phosphotyrosine-binding domain (PTB)"/>
    <property type="match status" value="1"/>
</dbReference>
<evidence type="ECO:0000256" key="1">
    <source>
        <dbReference type="SAM" id="MobiDB-lite"/>
    </source>
</evidence>